<feature type="region of interest" description="Disordered" evidence="1">
    <location>
        <begin position="185"/>
        <end position="204"/>
    </location>
</feature>
<dbReference type="Proteomes" id="UP000013827">
    <property type="component" value="Unassembled WGS sequence"/>
</dbReference>
<name>A0A0D3KYJ7_EMIH1</name>
<protein>
    <recommendedName>
        <fullName evidence="4">RecQ mediated genome instability protein 1 N-terminal domain-containing protein</fullName>
    </recommendedName>
</protein>
<evidence type="ECO:0008006" key="4">
    <source>
        <dbReference type="Google" id="ProtNLM"/>
    </source>
</evidence>
<evidence type="ECO:0000313" key="3">
    <source>
        <dbReference type="Proteomes" id="UP000013827"/>
    </source>
</evidence>
<keyword evidence="3" id="KW-1185">Reference proteome</keyword>
<evidence type="ECO:0000313" key="2">
    <source>
        <dbReference type="EnsemblProtists" id="EOD40832"/>
    </source>
</evidence>
<organism evidence="2 3">
    <name type="scientific">Emiliania huxleyi (strain CCMP1516)</name>
    <dbReference type="NCBI Taxonomy" id="280463"/>
    <lineage>
        <taxon>Eukaryota</taxon>
        <taxon>Haptista</taxon>
        <taxon>Haptophyta</taxon>
        <taxon>Prymnesiophyceae</taxon>
        <taxon>Isochrysidales</taxon>
        <taxon>Noelaerhabdaceae</taxon>
        <taxon>Emiliania</taxon>
    </lineage>
</organism>
<dbReference type="AlphaFoldDB" id="A0A0D3KYJ7"/>
<dbReference type="KEGG" id="ehx:EMIHUDRAFT_108250"/>
<reference evidence="3" key="1">
    <citation type="journal article" date="2013" name="Nature">
        <title>Pan genome of the phytoplankton Emiliania underpins its global distribution.</title>
        <authorList>
            <person name="Read B.A."/>
            <person name="Kegel J."/>
            <person name="Klute M.J."/>
            <person name="Kuo A."/>
            <person name="Lefebvre S.C."/>
            <person name="Maumus F."/>
            <person name="Mayer C."/>
            <person name="Miller J."/>
            <person name="Monier A."/>
            <person name="Salamov A."/>
            <person name="Young J."/>
            <person name="Aguilar M."/>
            <person name="Claverie J.M."/>
            <person name="Frickenhaus S."/>
            <person name="Gonzalez K."/>
            <person name="Herman E.K."/>
            <person name="Lin Y.C."/>
            <person name="Napier J."/>
            <person name="Ogata H."/>
            <person name="Sarno A.F."/>
            <person name="Shmutz J."/>
            <person name="Schroeder D."/>
            <person name="de Vargas C."/>
            <person name="Verret F."/>
            <person name="von Dassow P."/>
            <person name="Valentin K."/>
            <person name="Van de Peer Y."/>
            <person name="Wheeler G."/>
            <person name="Dacks J.B."/>
            <person name="Delwiche C.F."/>
            <person name="Dyhrman S.T."/>
            <person name="Glockner G."/>
            <person name="John U."/>
            <person name="Richards T."/>
            <person name="Worden A.Z."/>
            <person name="Zhang X."/>
            <person name="Grigoriev I.V."/>
            <person name="Allen A.E."/>
            <person name="Bidle K."/>
            <person name="Borodovsky M."/>
            <person name="Bowler C."/>
            <person name="Brownlee C."/>
            <person name="Cock J.M."/>
            <person name="Elias M."/>
            <person name="Gladyshev V.N."/>
            <person name="Groth M."/>
            <person name="Guda C."/>
            <person name="Hadaegh A."/>
            <person name="Iglesias-Rodriguez M.D."/>
            <person name="Jenkins J."/>
            <person name="Jones B.M."/>
            <person name="Lawson T."/>
            <person name="Leese F."/>
            <person name="Lindquist E."/>
            <person name="Lobanov A."/>
            <person name="Lomsadze A."/>
            <person name="Malik S.B."/>
            <person name="Marsh M.E."/>
            <person name="Mackinder L."/>
            <person name="Mock T."/>
            <person name="Mueller-Roeber B."/>
            <person name="Pagarete A."/>
            <person name="Parker M."/>
            <person name="Probert I."/>
            <person name="Quesneville H."/>
            <person name="Raines C."/>
            <person name="Rensing S.A."/>
            <person name="Riano-Pachon D.M."/>
            <person name="Richier S."/>
            <person name="Rokitta S."/>
            <person name="Shiraiwa Y."/>
            <person name="Soanes D.M."/>
            <person name="van der Giezen M."/>
            <person name="Wahlund T.M."/>
            <person name="Williams B."/>
            <person name="Wilson W."/>
            <person name="Wolfe G."/>
            <person name="Wurch L.L."/>
        </authorList>
    </citation>
    <scope>NUCLEOTIDE SEQUENCE</scope>
</reference>
<accession>A0A0D3KYJ7</accession>
<reference evidence="2" key="2">
    <citation type="submission" date="2024-10" db="UniProtKB">
        <authorList>
            <consortium name="EnsemblProtists"/>
        </authorList>
    </citation>
    <scope>IDENTIFICATION</scope>
</reference>
<dbReference type="RefSeq" id="XP_005793261.1">
    <property type="nucleotide sequence ID" value="XM_005793204.1"/>
</dbReference>
<evidence type="ECO:0000256" key="1">
    <source>
        <dbReference type="SAM" id="MobiDB-lite"/>
    </source>
</evidence>
<proteinExistence type="predicted"/>
<sequence>MASPDAPWLTGAWSTTALTLCMASHERLGERSPLRLVASHADLLRCIMRFIELIVPDDAPSLAVAIARAAPGQRILLRRGEHHIDCGAALQPLSALPLAIRGEVGAVVRGTLVLGAGGGSIHGVRFDDAGGSCLRRLPAACYALVLRNKAPRAGGCRIRRVKRLWVDGDRPRVHDEAAAGLRSLHAAQREVRGDGESTTSASSLEEQGYANIEALMEELDDMALSQAAAGSNAVQSS</sequence>
<dbReference type="eggNOG" id="ENOG502T122">
    <property type="taxonomic scope" value="Eukaryota"/>
</dbReference>
<dbReference type="EnsemblProtists" id="EOD40832">
    <property type="protein sequence ID" value="EOD40832"/>
    <property type="gene ID" value="EMIHUDRAFT_108250"/>
</dbReference>
<dbReference type="HOGENOM" id="CLU_1172522_0_0_1"/>
<dbReference type="PaxDb" id="2903-EOD40832"/>
<dbReference type="GeneID" id="17286102"/>